<accession>A0A8S3UDX8</accession>
<keyword evidence="3" id="KW-1185">Reference proteome</keyword>
<protein>
    <recommendedName>
        <fullName evidence="4">Endonuclease/exonuclease/phosphatase domain-containing protein</fullName>
    </recommendedName>
</protein>
<dbReference type="EMBL" id="CAJPWZ010002571">
    <property type="protein sequence ID" value="CAG2240683.1"/>
    <property type="molecule type" value="Genomic_DNA"/>
</dbReference>
<sequence>MAMTPHITSCPHTTPAQMRHQTPSVPIPMHPISTPPHPDLLMFMHEVREKLQKLDILEDILSRLVDMEEHCNNAGQLRPRQDRGPRNILAKFERRKDRNRVLEAAKKELKQKPQYYVHEQFPVEIIERRRELIPILKDAREKGHEAVLSKLKFTEFSNIFQTYDVLVFVETKLDDLDIIDLPDGFSYVTKNRKGATKKSGGIVIIYKNILKQFISFIESESQYVQWFKFQKCLLNCEKDVLFGAVYIPPENSKYANTDAFEEIEIELLTFADKFDSYVSLIGDFNAKTGTRDDFIVPDESLIGIFELESDDEILSYMLDYEQLKLQNIPLSRMSECHCNINNYGHKLLDMCKKLNVYIANSRLGSDIGIGRTTCKDISVIDYLLLSSKLFSIVDEFEILDFVPLFSDVHNAIHIVFKSVLPHDQITHDTSQNSTSIKWNDNNRNEFVNTFHNSQDQLTNIMNDLENIHTRDTCTQQDIDNITGEINELFQNTAKATLSKPHYKSRKKPNSKPWYTNKCLTSRKKFHKARKRYNIHKNEVTRKQLLETSKSYKMVTKPSIQNYQFDFEQKLRNTSKKQGKEFWKILNKFVKNKDEKSEISVETLHDYFKSMNENNVHDEIDIDIDVNNLPPDIEELLNSPITVEEIKFPGVLLSCFSTIKNLYVRTNVCALSIRTCFIRHFTGKKRFPTDQITKSCLLGTPYKAAADDDESDYIQEFVFTPETFQSVFISQQSIKQFEDYRELIDPGEEHFKEWDAVGNVVESIFTDPHLIVASQGRNFDDIEFIKDKRCHLLRIGKDYLGFQNISHRPYAVVFLIQISKLGGEIRMSHQDANLMETLKKLQPAYDSVVYVIQNSQHKYNYTTNDLLTISTEIEKVFKLEKNSAYKSTFFETDVEWFIRVGLIMQNHILTGMESLQDILEKVNKQHEYSHPHKTALQNLLIEEMNKITFNVALHVWKILSFRNSSIQAFGFVKGVVRIYLKDISMEADAMKYFKKFFKTNSLHVTMQVWPSNRQMTKYSFEQGSRIDVSNVPLAKNEEIKYGTLGMFLENRKKDLFFTTCAHVIEKGKYAFCPKDHSILGESVFTCEGPSSTSKQWLDLSLVKVHNSKIHECRFGLKGDSDCSHLSEYTIFPGFLDDIRSRPVYKWGARTNYTKGTIDDFVISKDESDQKYFLEIRVSGCGKFALPSDSGSLICMNYPSRNDSDPTAAFVIIGAFQIPVEDQKITMLCCYSVLDAIEEIRTCGTIGEGIQPCAVIRQSRRIASVSGCNPDLKTSVKRQKMLPPRK</sequence>
<dbReference type="OrthoDB" id="6159959at2759"/>
<dbReference type="SUPFAM" id="SSF56219">
    <property type="entry name" value="DNase I-like"/>
    <property type="match status" value="1"/>
</dbReference>
<evidence type="ECO:0000256" key="1">
    <source>
        <dbReference type="SAM" id="MobiDB-lite"/>
    </source>
</evidence>
<organism evidence="2 3">
    <name type="scientific">Mytilus edulis</name>
    <name type="common">Blue mussel</name>
    <dbReference type="NCBI Taxonomy" id="6550"/>
    <lineage>
        <taxon>Eukaryota</taxon>
        <taxon>Metazoa</taxon>
        <taxon>Spiralia</taxon>
        <taxon>Lophotrochozoa</taxon>
        <taxon>Mollusca</taxon>
        <taxon>Bivalvia</taxon>
        <taxon>Autobranchia</taxon>
        <taxon>Pteriomorphia</taxon>
        <taxon>Mytilida</taxon>
        <taxon>Mytiloidea</taxon>
        <taxon>Mytilidae</taxon>
        <taxon>Mytilinae</taxon>
        <taxon>Mytilus</taxon>
    </lineage>
</organism>
<comment type="caution">
    <text evidence="2">The sequence shown here is derived from an EMBL/GenBank/DDBJ whole genome shotgun (WGS) entry which is preliminary data.</text>
</comment>
<feature type="region of interest" description="Disordered" evidence="1">
    <location>
        <begin position="1"/>
        <end position="22"/>
    </location>
</feature>
<evidence type="ECO:0000313" key="2">
    <source>
        <dbReference type="EMBL" id="CAG2240683.1"/>
    </source>
</evidence>
<dbReference type="Gene3D" id="3.60.10.10">
    <property type="entry name" value="Endonuclease/exonuclease/phosphatase"/>
    <property type="match status" value="1"/>
</dbReference>
<evidence type="ECO:0008006" key="4">
    <source>
        <dbReference type="Google" id="ProtNLM"/>
    </source>
</evidence>
<reference evidence="2" key="1">
    <citation type="submission" date="2021-03" db="EMBL/GenBank/DDBJ databases">
        <authorList>
            <person name="Bekaert M."/>
        </authorList>
    </citation>
    <scope>NUCLEOTIDE SEQUENCE</scope>
</reference>
<dbReference type="Proteomes" id="UP000683360">
    <property type="component" value="Unassembled WGS sequence"/>
</dbReference>
<evidence type="ECO:0000313" key="3">
    <source>
        <dbReference type="Proteomes" id="UP000683360"/>
    </source>
</evidence>
<name>A0A8S3UDX8_MYTED</name>
<gene>
    <name evidence="2" type="ORF">MEDL_52958</name>
</gene>
<dbReference type="InterPro" id="IPR036691">
    <property type="entry name" value="Endo/exonu/phosph_ase_sf"/>
</dbReference>
<proteinExistence type="predicted"/>